<reference evidence="1 2" key="1">
    <citation type="journal article" date="2014" name="Appl. Environ. Microbiol.">
        <title>Gut symbionts from distinct hosts exhibit genotoxic activity via divergent colibactin biosynthetic pathways.</title>
        <authorList>
            <person name="Engel P."/>
            <person name="Vizcaino M.I."/>
            <person name="Crawford J.M."/>
        </authorList>
    </citation>
    <scope>NUCLEOTIDE SEQUENCE [LARGE SCALE GENOMIC DNA]</scope>
    <source>
        <strain evidence="1 2">PEB0191</strain>
    </source>
</reference>
<sequence>MNINHRVHNSINAINQAVKLLSREGFIIIGFYHDSQSKPTVEIDYAPKCNTYITIGQAIYYRHEGYYRFGQFELEGCRIIWKERNIRRS</sequence>
<dbReference type="OrthoDB" id="7065739at2"/>
<keyword evidence="2" id="KW-1185">Reference proteome</keyword>
<dbReference type="EMBL" id="CP009056">
    <property type="protein sequence ID" value="AJA45051.1"/>
    <property type="molecule type" value="Genomic_DNA"/>
</dbReference>
<name>A0A0A7S726_FRIPE</name>
<evidence type="ECO:0000313" key="1">
    <source>
        <dbReference type="EMBL" id="AJA45051.1"/>
    </source>
</evidence>
<accession>A0A0A7S726</accession>
<evidence type="ECO:0000313" key="2">
    <source>
        <dbReference type="Proteomes" id="UP000030901"/>
    </source>
</evidence>
<proteinExistence type="predicted"/>
<organism evidence="1 2">
    <name type="scientific">Frischella perrara</name>
    <dbReference type="NCBI Taxonomy" id="1267021"/>
    <lineage>
        <taxon>Bacteria</taxon>
        <taxon>Pseudomonadati</taxon>
        <taxon>Pseudomonadota</taxon>
        <taxon>Gammaproteobacteria</taxon>
        <taxon>Orbales</taxon>
        <taxon>Orbaceae</taxon>
        <taxon>Frischella</taxon>
    </lineage>
</organism>
<gene>
    <name evidence="1" type="ORF">FPB0191_01227</name>
</gene>
<protein>
    <submittedName>
        <fullName evidence="1">Uncharacterized protein</fullName>
    </submittedName>
</protein>
<dbReference type="Proteomes" id="UP000030901">
    <property type="component" value="Chromosome"/>
</dbReference>
<dbReference type="STRING" id="1267021.FPB0191_01227"/>
<dbReference type="RefSeq" id="WP_052236821.1">
    <property type="nucleotide sequence ID" value="NZ_CP009056.1"/>
</dbReference>
<dbReference type="KEGG" id="fpp:FPB0191_01227"/>
<dbReference type="AlphaFoldDB" id="A0A0A7S726"/>
<dbReference type="HOGENOM" id="CLU_182116_0_0_6"/>